<evidence type="ECO:0000313" key="1">
    <source>
        <dbReference type="EMBL" id="PHM29428.1"/>
    </source>
</evidence>
<sequence length="155" mass="17959">MTVNIKALVNSLGKSYQEIVNIGIIEYKTKPSGFAGSDVITLDMIKEGVFLAFHRNETLLKEITLTLLDEKRINWEFPNVLPYPLNPLMGRQWMHEKLGTPDKFLPPRKRIKKEVGWTELYSALKFEVPVSMQLDYDLQENVKEITFILTSEVSW</sequence>
<proteinExistence type="predicted"/>
<dbReference type="Pfam" id="PF19929">
    <property type="entry name" value="DUF6392"/>
    <property type="match status" value="1"/>
</dbReference>
<dbReference type="InterPro" id="IPR045657">
    <property type="entry name" value="DUF6392"/>
</dbReference>
<dbReference type="OrthoDB" id="6432498at2"/>
<dbReference type="Proteomes" id="UP000224871">
    <property type="component" value="Unassembled WGS sequence"/>
</dbReference>
<reference evidence="1 4" key="3">
    <citation type="journal article" date="2017" name="Nat. Microbiol.">
        <title>Natural product diversity associated with the nematode symbionts Photorhabdus and Xenorhabdus.</title>
        <authorList>
            <person name="Tobias N.J."/>
            <person name="Wolff H."/>
            <person name="Djahanschiri B."/>
            <person name="Grundmann F."/>
            <person name="Kronenwerth M."/>
            <person name="Shi Y.M."/>
            <person name="Simonyi S."/>
            <person name="Grun P."/>
            <person name="Shapiro-Ilan D."/>
            <person name="Pidot S.J."/>
            <person name="Stinear T.P."/>
            <person name="Ebersberger I."/>
            <person name="Bode H.B."/>
        </authorList>
    </citation>
    <scope>NUCLEOTIDE SEQUENCE [LARGE SCALE GENOMIC DNA]</scope>
    <source>
        <strain evidence="1 4">DSM 16336</strain>
    </source>
</reference>
<reference evidence="2" key="1">
    <citation type="submission" date="2016-12" db="EMBL/GenBank/DDBJ databases">
        <authorList>
            <person name="Song W.-J."/>
            <person name="Kurnit D.M."/>
        </authorList>
    </citation>
    <scope>NUCLEOTIDE SEQUENCE [LARGE SCALE GENOMIC DNA]</scope>
    <source>
        <strain evidence="2">HGB1681</strain>
    </source>
</reference>
<keyword evidence="4" id="KW-1185">Reference proteome</keyword>
<reference evidence="3" key="2">
    <citation type="submission" date="2016-12" db="EMBL/GenBank/DDBJ databases">
        <authorList>
            <person name="Gaudriault S."/>
        </authorList>
    </citation>
    <scope>NUCLEOTIDE SEQUENCE [LARGE SCALE GENOMIC DNA]</scope>
    <source>
        <strain evidence="3">HGB1681 (deposited as PTA-6826 in the American Type Culture Collection)</strain>
    </source>
</reference>
<accession>A0A1N6N200</accession>
<name>A0A1N6N200_9GAMM</name>
<dbReference type="EMBL" id="FTLG01000241">
    <property type="protein sequence ID" value="SIP75138.1"/>
    <property type="molecule type" value="Genomic_DNA"/>
</dbReference>
<dbReference type="AlphaFoldDB" id="A0A1N6N200"/>
<organism evidence="2 3">
    <name type="scientific">Xenorhabdus innexi</name>
    <dbReference type="NCBI Taxonomy" id="290109"/>
    <lineage>
        <taxon>Bacteria</taxon>
        <taxon>Pseudomonadati</taxon>
        <taxon>Pseudomonadota</taxon>
        <taxon>Gammaproteobacteria</taxon>
        <taxon>Enterobacterales</taxon>
        <taxon>Morganellaceae</taxon>
        <taxon>Xenorhabdus</taxon>
    </lineage>
</organism>
<evidence type="ECO:0000313" key="4">
    <source>
        <dbReference type="Proteomes" id="UP000224871"/>
    </source>
</evidence>
<dbReference type="RefSeq" id="WP_086954402.1">
    <property type="nucleotide sequence ID" value="NZ_CAWNQC010000285.1"/>
</dbReference>
<evidence type="ECO:0000313" key="2">
    <source>
        <dbReference type="EMBL" id="SIP75138.1"/>
    </source>
</evidence>
<evidence type="ECO:0000313" key="3">
    <source>
        <dbReference type="Proteomes" id="UP000196435"/>
    </source>
</evidence>
<gene>
    <name evidence="1" type="ORF">Xinn_03696</name>
    <name evidence="2" type="ORF">XIS1_940002</name>
</gene>
<dbReference type="EMBL" id="NIBU01000083">
    <property type="protein sequence ID" value="PHM29428.1"/>
    <property type="molecule type" value="Genomic_DNA"/>
</dbReference>
<dbReference type="Proteomes" id="UP000196435">
    <property type="component" value="Unassembled WGS sequence"/>
</dbReference>
<protein>
    <submittedName>
        <fullName evidence="2">Similar to pyocin S3 immunity protein</fullName>
    </submittedName>
</protein>